<dbReference type="AlphaFoldDB" id="A0A3P6CAU2"/>
<feature type="region of interest" description="Disordered" evidence="3">
    <location>
        <begin position="84"/>
        <end position="126"/>
    </location>
</feature>
<dbReference type="InterPro" id="IPR051504">
    <property type="entry name" value="Plant_metabolite_acyltrans"/>
</dbReference>
<keyword evidence="2" id="KW-0012">Acyltransferase</keyword>
<accession>A0A3P6CAU2</accession>
<proteinExistence type="predicted"/>
<feature type="chain" id="PRO_5018147503" evidence="4">
    <location>
        <begin position="19"/>
        <end position="309"/>
    </location>
</feature>
<dbReference type="PANTHER" id="PTHR31625">
    <property type="match status" value="1"/>
</dbReference>
<name>A0A3P6CAU2_BRAOL</name>
<feature type="compositionally biased region" description="Low complexity" evidence="3">
    <location>
        <begin position="84"/>
        <end position="95"/>
    </location>
</feature>
<evidence type="ECO:0000256" key="2">
    <source>
        <dbReference type="ARBA" id="ARBA00023315"/>
    </source>
</evidence>
<dbReference type="GO" id="GO:0016747">
    <property type="term" value="F:acyltransferase activity, transferring groups other than amino-acyl groups"/>
    <property type="evidence" value="ECO:0007669"/>
    <property type="project" value="UniProtKB-ARBA"/>
</dbReference>
<feature type="signal peptide" evidence="4">
    <location>
        <begin position="1"/>
        <end position="18"/>
    </location>
</feature>
<dbReference type="EMBL" id="LR031873">
    <property type="protein sequence ID" value="VDD12496.1"/>
    <property type="molecule type" value="Genomic_DNA"/>
</dbReference>
<evidence type="ECO:0000256" key="1">
    <source>
        <dbReference type="ARBA" id="ARBA00022679"/>
    </source>
</evidence>
<keyword evidence="1" id="KW-0808">Transferase</keyword>
<organism evidence="5">
    <name type="scientific">Brassica oleracea</name>
    <name type="common">Wild cabbage</name>
    <dbReference type="NCBI Taxonomy" id="3712"/>
    <lineage>
        <taxon>Eukaryota</taxon>
        <taxon>Viridiplantae</taxon>
        <taxon>Streptophyta</taxon>
        <taxon>Embryophyta</taxon>
        <taxon>Tracheophyta</taxon>
        <taxon>Spermatophyta</taxon>
        <taxon>Magnoliopsida</taxon>
        <taxon>eudicotyledons</taxon>
        <taxon>Gunneridae</taxon>
        <taxon>Pentapetalae</taxon>
        <taxon>rosids</taxon>
        <taxon>malvids</taxon>
        <taxon>Brassicales</taxon>
        <taxon>Brassicaceae</taxon>
        <taxon>Brassiceae</taxon>
        <taxon>Brassica</taxon>
    </lineage>
</organism>
<reference evidence="5" key="1">
    <citation type="submission" date="2018-11" db="EMBL/GenBank/DDBJ databases">
        <authorList>
            <consortium name="Genoscope - CEA"/>
            <person name="William W."/>
        </authorList>
    </citation>
    <scope>NUCLEOTIDE SEQUENCE</scope>
</reference>
<keyword evidence="4" id="KW-0732">Signal</keyword>
<gene>
    <name evidence="5" type="ORF">BOLC4T26679H</name>
</gene>
<evidence type="ECO:0000256" key="3">
    <source>
        <dbReference type="SAM" id="MobiDB-lite"/>
    </source>
</evidence>
<sequence>MVSNTCFFLFATTDLLLALNISGRIIPEATADPTNIATRLNGGGLMEKPTSFVASVSLQIPVVLPLLLTLEKFDHIHMWLKRTPPSESPSTDSPTHLATPSTPIFSPNSSDPFPSPSSTSFHSPVTSSGTHKILQHIVVLQQDTVSLTVAESSADFSCISNKGLRPESELRALVPELPVPLTPHLSCLSRSLSSRTKASPSEPPSTMPSWTDKRRQNRSIINVPAGLEPKILELMSYLEKGSARSLKLPSFKELNDVVRITLELSQENVDKLKERAKNESTHVRICMDLHGDRAVSNSKKILFRVGKTR</sequence>
<evidence type="ECO:0000313" key="5">
    <source>
        <dbReference type="EMBL" id="VDD12496.1"/>
    </source>
</evidence>
<feature type="compositionally biased region" description="Low complexity" evidence="3">
    <location>
        <begin position="103"/>
        <end position="126"/>
    </location>
</feature>
<protein>
    <submittedName>
        <fullName evidence="5">Uncharacterized protein</fullName>
    </submittedName>
</protein>
<evidence type="ECO:0000256" key="4">
    <source>
        <dbReference type="SAM" id="SignalP"/>
    </source>
</evidence>
<feature type="region of interest" description="Disordered" evidence="3">
    <location>
        <begin position="190"/>
        <end position="215"/>
    </location>
</feature>